<dbReference type="RefSeq" id="XP_007402650.1">
    <property type="nucleotide sequence ID" value="XM_007402588.1"/>
</dbReference>
<name>K5UH60_PHACS</name>
<accession>K5UH60</accession>
<dbReference type="InterPro" id="IPR036396">
    <property type="entry name" value="Cyt_P450_sf"/>
</dbReference>
<dbReference type="SUPFAM" id="SSF48264">
    <property type="entry name" value="Cytochrome P450"/>
    <property type="match status" value="1"/>
</dbReference>
<dbReference type="GO" id="GO:0004497">
    <property type="term" value="F:monooxygenase activity"/>
    <property type="evidence" value="ECO:0007669"/>
    <property type="project" value="InterPro"/>
</dbReference>
<evidence type="ECO:0000313" key="2">
    <source>
        <dbReference type="Proteomes" id="UP000008370"/>
    </source>
</evidence>
<dbReference type="EMBL" id="JH930725">
    <property type="protein sequence ID" value="EKM48796.1"/>
    <property type="molecule type" value="Genomic_DNA"/>
</dbReference>
<dbReference type="Proteomes" id="UP000008370">
    <property type="component" value="Unassembled WGS sequence"/>
</dbReference>
<dbReference type="KEGG" id="pco:PHACADRAFT_202381"/>
<dbReference type="Gene3D" id="1.10.630.10">
    <property type="entry name" value="Cytochrome P450"/>
    <property type="match status" value="1"/>
</dbReference>
<evidence type="ECO:0000313" key="1">
    <source>
        <dbReference type="EMBL" id="EKM48796.1"/>
    </source>
</evidence>
<dbReference type="GO" id="GO:0005506">
    <property type="term" value="F:iron ion binding"/>
    <property type="evidence" value="ECO:0007669"/>
    <property type="project" value="InterPro"/>
</dbReference>
<gene>
    <name evidence="1" type="ORF">PHACADRAFT_202381</name>
</gene>
<proteinExistence type="predicted"/>
<dbReference type="HOGENOM" id="CLU_2373488_0_0_1"/>
<sequence length="95" mass="10322">MSPAFCGTIITTPTPSPRDPCVWCEDMSFGPSGCSIAGSGRSRYVCSSIDCVKELHARTLPRQPDARQPFGFGICACVGRLFAWQKAQVTLIHLM</sequence>
<keyword evidence="2" id="KW-1185">Reference proteome</keyword>
<dbReference type="InParanoid" id="K5UH60"/>
<dbReference type="GO" id="GO:0020037">
    <property type="term" value="F:heme binding"/>
    <property type="evidence" value="ECO:0007669"/>
    <property type="project" value="InterPro"/>
</dbReference>
<reference evidence="1 2" key="1">
    <citation type="journal article" date="2012" name="BMC Genomics">
        <title>Comparative genomics of the white-rot fungi, Phanerochaete carnosa and P. chrysosporium, to elucidate the genetic basis of the distinct wood types they colonize.</title>
        <authorList>
            <person name="Suzuki H."/>
            <person name="MacDonald J."/>
            <person name="Syed K."/>
            <person name="Salamov A."/>
            <person name="Hori C."/>
            <person name="Aerts A."/>
            <person name="Henrissat B."/>
            <person name="Wiebenga A."/>
            <person name="vanKuyk P.A."/>
            <person name="Barry K."/>
            <person name="Lindquist E."/>
            <person name="LaButti K."/>
            <person name="Lapidus A."/>
            <person name="Lucas S."/>
            <person name="Coutinho P."/>
            <person name="Gong Y."/>
            <person name="Samejima M."/>
            <person name="Mahadevan R."/>
            <person name="Abou-Zaid M."/>
            <person name="de Vries R.P."/>
            <person name="Igarashi K."/>
            <person name="Yadav J.S."/>
            <person name="Grigoriev I.V."/>
            <person name="Master E.R."/>
        </authorList>
    </citation>
    <scope>NUCLEOTIDE SEQUENCE [LARGE SCALE GENOMIC DNA]</scope>
    <source>
        <strain evidence="1 2">HHB-10118-sp</strain>
    </source>
</reference>
<dbReference type="AlphaFoldDB" id="K5UH60"/>
<dbReference type="OrthoDB" id="1470350at2759"/>
<dbReference type="GO" id="GO:0016705">
    <property type="term" value="F:oxidoreductase activity, acting on paired donors, with incorporation or reduction of molecular oxygen"/>
    <property type="evidence" value="ECO:0007669"/>
    <property type="project" value="InterPro"/>
</dbReference>
<organism evidence="1 2">
    <name type="scientific">Phanerochaete carnosa (strain HHB-10118-sp)</name>
    <name type="common">White-rot fungus</name>
    <name type="synonym">Peniophora carnosa</name>
    <dbReference type="NCBI Taxonomy" id="650164"/>
    <lineage>
        <taxon>Eukaryota</taxon>
        <taxon>Fungi</taxon>
        <taxon>Dikarya</taxon>
        <taxon>Basidiomycota</taxon>
        <taxon>Agaricomycotina</taxon>
        <taxon>Agaricomycetes</taxon>
        <taxon>Polyporales</taxon>
        <taxon>Phanerochaetaceae</taxon>
        <taxon>Phanerochaete</taxon>
    </lineage>
</organism>
<protein>
    <submittedName>
        <fullName evidence="1">Uncharacterized protein</fullName>
    </submittedName>
</protein>
<dbReference type="GeneID" id="18911862"/>